<gene>
    <name evidence="1" type="ORF">S01H1_44251</name>
</gene>
<feature type="non-terminal residue" evidence="1">
    <location>
        <position position="1"/>
    </location>
</feature>
<organism evidence="1">
    <name type="scientific">marine sediment metagenome</name>
    <dbReference type="NCBI Taxonomy" id="412755"/>
    <lineage>
        <taxon>unclassified sequences</taxon>
        <taxon>metagenomes</taxon>
        <taxon>ecological metagenomes</taxon>
    </lineage>
</organism>
<dbReference type="SUPFAM" id="SSF56281">
    <property type="entry name" value="Metallo-hydrolase/oxidoreductase"/>
    <property type="match status" value="1"/>
</dbReference>
<dbReference type="Gene3D" id="3.60.15.10">
    <property type="entry name" value="Ribonuclease Z/Hydroxyacylglutathione hydrolase-like"/>
    <property type="match status" value="1"/>
</dbReference>
<dbReference type="EMBL" id="BARS01028220">
    <property type="protein sequence ID" value="GAG05904.1"/>
    <property type="molecule type" value="Genomic_DNA"/>
</dbReference>
<accession>X0UJD7</accession>
<comment type="caution">
    <text evidence="1">The sequence shown here is derived from an EMBL/GenBank/DDBJ whole genome shotgun (WGS) entry which is preliminary data.</text>
</comment>
<dbReference type="InterPro" id="IPR036866">
    <property type="entry name" value="RibonucZ/Hydroxyglut_hydro"/>
</dbReference>
<reference evidence="1" key="1">
    <citation type="journal article" date="2014" name="Front. Microbiol.">
        <title>High frequency of phylogenetically diverse reductive dehalogenase-homologous genes in deep subseafloor sedimentary metagenomes.</title>
        <authorList>
            <person name="Kawai M."/>
            <person name="Futagami T."/>
            <person name="Toyoda A."/>
            <person name="Takaki Y."/>
            <person name="Nishi S."/>
            <person name="Hori S."/>
            <person name="Arai W."/>
            <person name="Tsubouchi T."/>
            <person name="Morono Y."/>
            <person name="Uchiyama I."/>
            <person name="Ito T."/>
            <person name="Fujiyama A."/>
            <person name="Inagaki F."/>
            <person name="Takami H."/>
        </authorList>
    </citation>
    <scope>NUCLEOTIDE SEQUENCE</scope>
    <source>
        <strain evidence="1">Expedition CK06-06</strain>
    </source>
</reference>
<sequence>FIDAMEFSVVKEFAEKNGYRKCQNVSSFKPGHTFKFEDLIIETIPLLSHSKAHVGFLIPEERLFHISCLGFDKKRPEKDGFGPWYGFKECSIEQYLRDITQAELIFLERANFLTSSHSYVVKSPDKGPFIYMREKIAKNQELVDKAIKSHNLINKSIDTINYLLNLDIFFPKRKMEGFLSEIYNFWESGIIRKHVERSEYLN</sequence>
<protein>
    <submittedName>
        <fullName evidence="1">Uncharacterized protein</fullName>
    </submittedName>
</protein>
<dbReference type="AlphaFoldDB" id="X0UJD7"/>
<evidence type="ECO:0000313" key="1">
    <source>
        <dbReference type="EMBL" id="GAG05904.1"/>
    </source>
</evidence>
<proteinExistence type="predicted"/>
<name>X0UJD7_9ZZZZ</name>